<dbReference type="SUPFAM" id="SSF51419">
    <property type="entry name" value="PLP-binding barrel"/>
    <property type="match status" value="1"/>
</dbReference>
<evidence type="ECO:0000259" key="4">
    <source>
        <dbReference type="Pfam" id="PF01168"/>
    </source>
</evidence>
<dbReference type="PANTHER" id="PTHR10146">
    <property type="entry name" value="PROLINE SYNTHETASE CO-TRANSCRIBED BACTERIAL HOMOLOG PROTEIN"/>
    <property type="match status" value="1"/>
</dbReference>
<comment type="function">
    <text evidence="2">Pyridoxal 5'-phosphate (PLP)-binding protein, which is involved in PLP homeostasis.</text>
</comment>
<protein>
    <recommendedName>
        <fullName evidence="2">Pyridoxal phosphate homeostasis protein</fullName>
        <shortName evidence="2">PLP homeostasis protein</shortName>
    </recommendedName>
</protein>
<organism evidence="5 6">
    <name type="scientific">[Lactobacillus] rogosae</name>
    <dbReference type="NCBI Taxonomy" id="706562"/>
    <lineage>
        <taxon>Bacteria</taxon>
        <taxon>Bacillati</taxon>
        <taxon>Bacillota</taxon>
        <taxon>Clostridia</taxon>
        <taxon>Lachnospirales</taxon>
        <taxon>Lachnospiraceae</taxon>
        <taxon>Lachnospira</taxon>
    </lineage>
</organism>
<evidence type="ECO:0000313" key="6">
    <source>
        <dbReference type="Proteomes" id="UP001442364"/>
    </source>
</evidence>
<dbReference type="RefSeq" id="WP_090140047.1">
    <property type="nucleotide sequence ID" value="NZ_DAWDOP010000001.1"/>
</dbReference>
<accession>A0ABV1BU33</accession>
<dbReference type="Gene3D" id="3.20.20.10">
    <property type="entry name" value="Alanine racemase"/>
    <property type="match status" value="1"/>
</dbReference>
<dbReference type="Proteomes" id="UP001442364">
    <property type="component" value="Unassembled WGS sequence"/>
</dbReference>
<dbReference type="PROSITE" id="PS01211">
    <property type="entry name" value="UPF0001"/>
    <property type="match status" value="1"/>
</dbReference>
<feature type="domain" description="Alanine racemase N-terminal" evidence="4">
    <location>
        <begin position="5"/>
        <end position="226"/>
    </location>
</feature>
<keyword evidence="1 2" id="KW-0663">Pyridoxal phosphate</keyword>
<dbReference type="HAMAP" id="MF_02087">
    <property type="entry name" value="PLP_homeostasis"/>
    <property type="match status" value="1"/>
</dbReference>
<evidence type="ECO:0000256" key="3">
    <source>
        <dbReference type="RuleBase" id="RU004514"/>
    </source>
</evidence>
<name>A0ABV1BU33_9FIRM</name>
<feature type="modified residue" description="N6-(pyridoxal phosphate)lysine" evidence="2">
    <location>
        <position position="34"/>
    </location>
</feature>
<evidence type="ECO:0000256" key="2">
    <source>
        <dbReference type="HAMAP-Rule" id="MF_02087"/>
    </source>
</evidence>
<sequence length="231" mass="25898">MLKSNYEAVKKNIKAACERSGRDKSEVCLIAVSKTKPQEDIMQIYECGEHQFGENYVQEMVDKVDALPKDIVWHMIGHLQRNKVKYVVGRASMIHSVDSLRLAEAVNQEAVKKGIIADILIEVNVAGELNKFGFKPEEVEAFVRAISGFSGIRVRGLMTSAPYVENPEDNRCYFRQLKQLCVDINAKNIDNINMDVLSMGMTNDYVIAVEEGATHIRVGTAIFGHRDYGNA</sequence>
<proteinExistence type="inferred from homology"/>
<dbReference type="InterPro" id="IPR029066">
    <property type="entry name" value="PLP-binding_barrel"/>
</dbReference>
<gene>
    <name evidence="5" type="ORF">WMO14_01590</name>
</gene>
<dbReference type="EMBL" id="JBBMER010000001">
    <property type="protein sequence ID" value="MEQ2378580.1"/>
    <property type="molecule type" value="Genomic_DNA"/>
</dbReference>
<dbReference type="InterPro" id="IPR011078">
    <property type="entry name" value="PyrdxlP_homeostasis"/>
</dbReference>
<dbReference type="PANTHER" id="PTHR10146:SF14">
    <property type="entry name" value="PYRIDOXAL PHOSPHATE HOMEOSTASIS PROTEIN"/>
    <property type="match status" value="1"/>
</dbReference>
<dbReference type="InterPro" id="IPR001608">
    <property type="entry name" value="Ala_racemase_N"/>
</dbReference>
<keyword evidence="6" id="KW-1185">Reference proteome</keyword>
<dbReference type="Pfam" id="PF01168">
    <property type="entry name" value="Ala_racemase_N"/>
    <property type="match status" value="1"/>
</dbReference>
<evidence type="ECO:0000256" key="1">
    <source>
        <dbReference type="ARBA" id="ARBA00022898"/>
    </source>
</evidence>
<comment type="similarity">
    <text evidence="2 3">Belongs to the pyridoxal phosphate-binding protein YggS/PROSC family.</text>
</comment>
<reference evidence="5 6" key="1">
    <citation type="submission" date="2024-03" db="EMBL/GenBank/DDBJ databases">
        <title>Human intestinal bacterial collection.</title>
        <authorList>
            <person name="Pauvert C."/>
            <person name="Hitch T.C.A."/>
            <person name="Clavel T."/>
        </authorList>
    </citation>
    <scope>NUCLEOTIDE SEQUENCE [LARGE SCALE GENOMIC DNA]</scope>
    <source>
        <strain evidence="5 6">CLA-AA-H255</strain>
    </source>
</reference>
<dbReference type="PIRSF" id="PIRSF004848">
    <property type="entry name" value="YBL036c_PLPDEIII"/>
    <property type="match status" value="1"/>
</dbReference>
<dbReference type="CDD" id="cd00635">
    <property type="entry name" value="PLPDE_III_YBL036c_like"/>
    <property type="match status" value="1"/>
</dbReference>
<dbReference type="NCBIfam" id="TIGR00044">
    <property type="entry name" value="YggS family pyridoxal phosphate-dependent enzyme"/>
    <property type="match status" value="1"/>
</dbReference>
<evidence type="ECO:0000313" key="5">
    <source>
        <dbReference type="EMBL" id="MEQ2378580.1"/>
    </source>
</evidence>
<comment type="caution">
    <text evidence="5">The sequence shown here is derived from an EMBL/GenBank/DDBJ whole genome shotgun (WGS) entry which is preliminary data.</text>
</comment>